<dbReference type="InterPro" id="IPR013866">
    <property type="entry name" value="Sphingolipid_d4-desaturase_N"/>
</dbReference>
<dbReference type="WBParaSite" id="SBAD_0000048501-mRNA-1">
    <property type="protein sequence ID" value="SBAD_0000048501-mRNA-1"/>
    <property type="gene ID" value="SBAD_0000048501"/>
</dbReference>
<accession>A0A183IA20</accession>
<evidence type="ECO:0000313" key="4">
    <source>
        <dbReference type="Proteomes" id="UP000270296"/>
    </source>
</evidence>
<protein>
    <submittedName>
        <fullName evidence="5">Lipid_DES domain-containing protein</fullName>
    </submittedName>
</protein>
<feature type="transmembrane region" description="Helical" evidence="1">
    <location>
        <begin position="178"/>
        <end position="196"/>
    </location>
</feature>
<reference evidence="3 4" key="2">
    <citation type="submission" date="2018-11" db="EMBL/GenBank/DDBJ databases">
        <authorList>
            <consortium name="Pathogen Informatics"/>
        </authorList>
    </citation>
    <scope>NUCLEOTIDE SEQUENCE [LARGE SCALE GENOMIC DNA]</scope>
</reference>
<evidence type="ECO:0000313" key="5">
    <source>
        <dbReference type="WBParaSite" id="SBAD_0000048501-mRNA-1"/>
    </source>
</evidence>
<gene>
    <name evidence="3" type="ORF">SBAD_LOCUS464</name>
</gene>
<dbReference type="InterPro" id="IPR005804">
    <property type="entry name" value="FA_desaturase_dom"/>
</dbReference>
<dbReference type="Proteomes" id="UP000270296">
    <property type="component" value="Unassembled WGS sequence"/>
</dbReference>
<dbReference type="GO" id="GO:0046513">
    <property type="term" value="P:ceramide biosynthetic process"/>
    <property type="evidence" value="ECO:0007669"/>
    <property type="project" value="TreeGrafter"/>
</dbReference>
<dbReference type="Pfam" id="PF00487">
    <property type="entry name" value="FA_desaturase"/>
    <property type="match status" value="1"/>
</dbReference>
<keyword evidence="4" id="KW-1185">Reference proteome</keyword>
<proteinExistence type="predicted"/>
<dbReference type="OrthoDB" id="200948at2759"/>
<evidence type="ECO:0000259" key="2">
    <source>
        <dbReference type="SMART" id="SM01269"/>
    </source>
</evidence>
<dbReference type="GO" id="GO:0016020">
    <property type="term" value="C:membrane"/>
    <property type="evidence" value="ECO:0007669"/>
    <property type="project" value="GOC"/>
</dbReference>
<sequence length="303" mass="35371">MGAHVTRHDFDWSYTEEPHATRRNIILKKHPEIKDLFCLDQAFKYVVTAMVVTQIIACYCLKDSCWLLILIQAYCSGGVFNHALELAVHEVSHNAAFGNGHPFKARCSMLTNQLTNYYFEFQNRFFGIFANLPIGIPFSVSFKKYHLEHHRYLGEEGLDTDIPTELEARLFNTTFRKFVWLVFQAFFYAFRPLIIYRKSLSDFEILNMIVQFTFDYCIYYYFGGKAIAYLLLSSFLSMGVHPTAGHFIAEHYVFKPWQDTYSYYGPLNMVTFNVGYHVEHHDFPFISGNRLPEVSSSTDDNIF</sequence>
<organism evidence="5">
    <name type="scientific">Soboliphyme baturini</name>
    <dbReference type="NCBI Taxonomy" id="241478"/>
    <lineage>
        <taxon>Eukaryota</taxon>
        <taxon>Metazoa</taxon>
        <taxon>Ecdysozoa</taxon>
        <taxon>Nematoda</taxon>
        <taxon>Enoplea</taxon>
        <taxon>Dorylaimia</taxon>
        <taxon>Dioctophymatida</taxon>
        <taxon>Dioctophymatoidea</taxon>
        <taxon>Soboliphymatidae</taxon>
        <taxon>Soboliphyme</taxon>
    </lineage>
</organism>
<reference evidence="5" key="1">
    <citation type="submission" date="2016-06" db="UniProtKB">
        <authorList>
            <consortium name="WormBaseParasite"/>
        </authorList>
    </citation>
    <scope>IDENTIFICATION</scope>
</reference>
<name>A0A183IA20_9BILA</name>
<dbReference type="PANTHER" id="PTHR12879">
    <property type="entry name" value="SPHINGOLIPID DELTA 4 DESATURASE/C-4 HYDROXYLASE PROTEIN DES2"/>
    <property type="match status" value="1"/>
</dbReference>
<feature type="domain" description="Sphingolipid delta4-desaturase N-terminal" evidence="2">
    <location>
        <begin position="5"/>
        <end position="43"/>
    </location>
</feature>
<keyword evidence="1" id="KW-0812">Transmembrane</keyword>
<dbReference type="PANTHER" id="PTHR12879:SF8">
    <property type="entry name" value="SPHINGOLIPID DELTA(4)-DESATURASE DES1"/>
    <property type="match status" value="1"/>
</dbReference>
<dbReference type="GO" id="GO:0042284">
    <property type="term" value="F:sphingolipid delta-4 desaturase activity"/>
    <property type="evidence" value="ECO:0007669"/>
    <property type="project" value="TreeGrafter"/>
</dbReference>
<keyword evidence="1" id="KW-1133">Transmembrane helix</keyword>
<dbReference type="EMBL" id="UZAM01001214">
    <property type="protein sequence ID" value="VDO83805.1"/>
    <property type="molecule type" value="Genomic_DNA"/>
</dbReference>
<keyword evidence="1" id="KW-0472">Membrane</keyword>
<dbReference type="AlphaFoldDB" id="A0A183IA20"/>
<evidence type="ECO:0000313" key="3">
    <source>
        <dbReference type="EMBL" id="VDO83805.1"/>
    </source>
</evidence>
<evidence type="ECO:0000256" key="1">
    <source>
        <dbReference type="SAM" id="Phobius"/>
    </source>
</evidence>
<dbReference type="SMART" id="SM01269">
    <property type="entry name" value="Lipid_DES"/>
    <property type="match status" value="1"/>
</dbReference>
<dbReference type="Pfam" id="PF08557">
    <property type="entry name" value="Lipid_DES"/>
    <property type="match status" value="1"/>
</dbReference>